<evidence type="ECO:0000256" key="5">
    <source>
        <dbReference type="ARBA" id="ARBA00023128"/>
    </source>
</evidence>
<evidence type="ECO:0000256" key="2">
    <source>
        <dbReference type="ARBA" id="ARBA00022741"/>
    </source>
</evidence>
<dbReference type="Pfam" id="PF00004">
    <property type="entry name" value="AAA"/>
    <property type="match status" value="1"/>
</dbReference>
<dbReference type="Pfam" id="PF24581">
    <property type="entry name" value="DUF7608"/>
    <property type="match status" value="1"/>
</dbReference>
<feature type="region of interest" description="Disordered" evidence="6">
    <location>
        <begin position="30"/>
        <end position="80"/>
    </location>
</feature>
<accession>A0A2V1ECL0</accession>
<keyword evidence="3" id="KW-1000">Mitochondrion outer membrane</keyword>
<feature type="compositionally biased region" description="Acidic residues" evidence="6">
    <location>
        <begin position="373"/>
        <end position="388"/>
    </location>
</feature>
<comment type="subcellular location">
    <subcellularLocation>
        <location evidence="1">Mitochondrion outer membrane</location>
        <topology evidence="1">Single-pass membrane protein</topology>
    </subcellularLocation>
</comment>
<evidence type="ECO:0000256" key="6">
    <source>
        <dbReference type="SAM" id="MobiDB-lite"/>
    </source>
</evidence>
<dbReference type="AlphaFoldDB" id="A0A2V1ECL0"/>
<dbReference type="InterPro" id="IPR027417">
    <property type="entry name" value="P-loop_NTPase"/>
</dbReference>
<proteinExistence type="predicted"/>
<evidence type="ECO:0000256" key="1">
    <source>
        <dbReference type="ARBA" id="ARBA00004572"/>
    </source>
</evidence>
<evidence type="ECO:0000313" key="8">
    <source>
        <dbReference type="EMBL" id="PVI07120.1"/>
    </source>
</evidence>
<dbReference type="InterPro" id="IPR041569">
    <property type="entry name" value="AAA_lid_3"/>
</dbReference>
<dbReference type="PANTHER" id="PTHR45644">
    <property type="entry name" value="AAA ATPASE, PUTATIVE (AFU_ORTHOLOGUE AFUA_2G12920)-RELATED-RELATED"/>
    <property type="match status" value="1"/>
</dbReference>
<keyword evidence="9" id="KW-1185">Reference proteome</keyword>
<dbReference type="GO" id="GO:0016887">
    <property type="term" value="F:ATP hydrolysis activity"/>
    <property type="evidence" value="ECO:0007669"/>
    <property type="project" value="InterPro"/>
</dbReference>
<dbReference type="GO" id="GO:0005524">
    <property type="term" value="F:ATP binding"/>
    <property type="evidence" value="ECO:0007669"/>
    <property type="project" value="UniProtKB-KW"/>
</dbReference>
<feature type="region of interest" description="Disordered" evidence="6">
    <location>
        <begin position="373"/>
        <end position="405"/>
    </location>
</feature>
<evidence type="ECO:0000256" key="3">
    <source>
        <dbReference type="ARBA" id="ARBA00022787"/>
    </source>
</evidence>
<evidence type="ECO:0000256" key="4">
    <source>
        <dbReference type="ARBA" id="ARBA00022840"/>
    </source>
</evidence>
<dbReference type="PANTHER" id="PTHR45644:SF56">
    <property type="entry name" value="AAA ATPASE, PUTATIVE (AFU_ORTHOLOGUE AFUA_2G12920)-RELATED"/>
    <property type="match status" value="1"/>
</dbReference>
<dbReference type="Gene3D" id="3.40.50.300">
    <property type="entry name" value="P-loop containing nucleotide triphosphate hydrolases"/>
    <property type="match status" value="1"/>
</dbReference>
<feature type="region of interest" description="Disordered" evidence="6">
    <location>
        <begin position="469"/>
        <end position="494"/>
    </location>
</feature>
<protein>
    <submittedName>
        <fullName evidence="8">AAA-domain-containing protein</fullName>
    </submittedName>
</protein>
<dbReference type="GO" id="GO:0005741">
    <property type="term" value="C:mitochondrial outer membrane"/>
    <property type="evidence" value="ECO:0007669"/>
    <property type="project" value="UniProtKB-SubCell"/>
</dbReference>
<feature type="domain" description="AAA+ ATPase" evidence="7">
    <location>
        <begin position="865"/>
        <end position="999"/>
    </location>
</feature>
<keyword evidence="2" id="KW-0547">Nucleotide-binding</keyword>
<reference evidence="8 9" key="1">
    <citation type="journal article" date="2018" name="Sci. Rep.">
        <title>Comparative genomics provides insights into the lifestyle and reveals functional heterogeneity of dark septate endophytic fungi.</title>
        <authorList>
            <person name="Knapp D.G."/>
            <person name="Nemeth J.B."/>
            <person name="Barry K."/>
            <person name="Hainaut M."/>
            <person name="Henrissat B."/>
            <person name="Johnson J."/>
            <person name="Kuo A."/>
            <person name="Lim J.H.P."/>
            <person name="Lipzen A."/>
            <person name="Nolan M."/>
            <person name="Ohm R.A."/>
            <person name="Tamas L."/>
            <person name="Grigoriev I.V."/>
            <person name="Spatafora J.W."/>
            <person name="Nagy L.G."/>
            <person name="Kovacs G.M."/>
        </authorList>
    </citation>
    <scope>NUCLEOTIDE SEQUENCE [LARGE SCALE GENOMIC DNA]</scope>
    <source>
        <strain evidence="8 9">DSE2036</strain>
    </source>
</reference>
<organism evidence="8 9">
    <name type="scientific">Periconia macrospinosa</name>
    <dbReference type="NCBI Taxonomy" id="97972"/>
    <lineage>
        <taxon>Eukaryota</taxon>
        <taxon>Fungi</taxon>
        <taxon>Dikarya</taxon>
        <taxon>Ascomycota</taxon>
        <taxon>Pezizomycotina</taxon>
        <taxon>Dothideomycetes</taxon>
        <taxon>Pleosporomycetidae</taxon>
        <taxon>Pleosporales</taxon>
        <taxon>Massarineae</taxon>
        <taxon>Periconiaceae</taxon>
        <taxon>Periconia</taxon>
    </lineage>
</organism>
<dbReference type="Gene3D" id="1.10.8.60">
    <property type="match status" value="1"/>
</dbReference>
<dbReference type="SMART" id="SM00382">
    <property type="entry name" value="AAA"/>
    <property type="match status" value="1"/>
</dbReference>
<name>A0A2V1ECL0_9PLEO</name>
<keyword evidence="5" id="KW-0496">Mitochondrion</keyword>
<keyword evidence="3" id="KW-0472">Membrane</keyword>
<feature type="region of interest" description="Disordered" evidence="6">
    <location>
        <begin position="423"/>
        <end position="442"/>
    </location>
</feature>
<dbReference type="Pfam" id="PF17862">
    <property type="entry name" value="AAA_lid_3"/>
    <property type="match status" value="1"/>
</dbReference>
<dbReference type="InterPro" id="IPR003960">
    <property type="entry name" value="ATPase_AAA_CS"/>
</dbReference>
<feature type="compositionally biased region" description="Basic and acidic residues" evidence="6">
    <location>
        <begin position="58"/>
        <end position="73"/>
    </location>
</feature>
<dbReference type="STRING" id="97972.A0A2V1ECL0"/>
<dbReference type="InterPro" id="IPR003959">
    <property type="entry name" value="ATPase_AAA_core"/>
</dbReference>
<dbReference type="SUPFAM" id="SSF52540">
    <property type="entry name" value="P-loop containing nucleoside triphosphate hydrolases"/>
    <property type="match status" value="1"/>
</dbReference>
<keyword evidence="4" id="KW-0067">ATP-binding</keyword>
<dbReference type="InterPro" id="IPR051701">
    <property type="entry name" value="Mito_OM_Translocase_MSP1"/>
</dbReference>
<dbReference type="OrthoDB" id="39734at2759"/>
<dbReference type="EMBL" id="KZ805305">
    <property type="protein sequence ID" value="PVI07120.1"/>
    <property type="molecule type" value="Genomic_DNA"/>
</dbReference>
<dbReference type="PROSITE" id="PS00674">
    <property type="entry name" value="AAA"/>
    <property type="match status" value="1"/>
</dbReference>
<dbReference type="InterPro" id="IPR056027">
    <property type="entry name" value="DUF7608"/>
</dbReference>
<sequence>MHILRPVLRASLHRPPARLISRRRFRQSRYQTRLYSTDPNTPAGADGKPVVDDTNGSLDKKKGAEEVSEHKDAGTVTEDPELLAQSLQRSREMTRRYSSALRRTQRRNRAQDLPPVVVPKWFQEERVILYDKSSALPTSPPIPRKAEITLSLKDQDENDPAQCSVPISDPSMGVQLLNQWVSSAWHGDVSDQCEDFARTLSAELGLGDEKSILDALEFGEDSIPTVDKLRKSILRSQRERELTESIRSLESILALQDQLKNQLHVSPFTLAEIRATMAASLSSAQQSTINDTFPAARTNIILHTPLVDLDGTIHQTVKTIASELGADLVELSAQDLAELGGDYLGEGSEPSLHSIRSLGYETYRLSSEIGNEIEDLGNPEAGEYEDDTASNSVSPKGLPPPFSSQLPPLIIPLSSMLKNLTQSLRPQSTEEEQDTSASDVRGRALTQAEIQLEDLKISNLLEHIIGSIDTKRSSNPPNAKNSFDEHSTPIEAPEQPLRPKFFDFSIPPNEKEVILSSAIPRRTASTFDVTANVKIRKQIASNPRKSIVVYIQDFKELNATHYGSRIIQKLEEIVRKRRNAGERIMIVGSTCSRDLTPELSADGVQSIQTEGDAGYFRSIVVPAGNVETLRNAFYQRSTTEKRNGSETLSGFSGSTERRKFSTINMRHIQNMLRALDPEASRQISLRPNSNSITSTQIPDALFPESYCSKVMTHDEVHRVAMMTLGLHLIDPACDALKWTHVALAMSLLKASDEAKVSFFKRAVDMRVEDQSLRNSMQRVKKSFNGARSADGQARDRRNIQLQNVAATADKYEKRLMPGIVNPEQIKVGFDEVHVQPETVDAIRTLTSMSFLRPDAFNYGVLATEKISGALLYGPPGTGKTLLAKAVAKESGCTVLEVSGSQIHDKYVGEGEKNVTAIFSLARKLSPCIVFLDEADAVLSSRDGARERASARDILNQFLKEWDGLNNNSVFVMVATNRPFDLDDAVIRRLPRRLLVDLPAETDRQEILRIHLRGEQLDGSVDLAGLARQTPFYSGSDLKNVAVSAALACVKEENEQAAIAAVKSTVAGEGADSPSSQRPSLQLLQGVKYDFPEKRTLYARHFDKALQEISASVSEDMSSLNAIKKFDEKYGDKKGKKKRRVFGIGPTIETSESSARVRS</sequence>
<evidence type="ECO:0000313" key="9">
    <source>
        <dbReference type="Proteomes" id="UP000244855"/>
    </source>
</evidence>
<dbReference type="InterPro" id="IPR003593">
    <property type="entry name" value="AAA+_ATPase"/>
</dbReference>
<gene>
    <name evidence="8" type="ORF">DM02DRAFT_513328</name>
</gene>
<evidence type="ECO:0000259" key="7">
    <source>
        <dbReference type="SMART" id="SM00382"/>
    </source>
</evidence>
<dbReference type="Proteomes" id="UP000244855">
    <property type="component" value="Unassembled WGS sequence"/>
</dbReference>